<gene>
    <name evidence="2" type="ORF">G5603_05870</name>
</gene>
<dbReference type="EMBL" id="JAAJRI010000002">
    <property type="protein sequence ID" value="NGE87721.1"/>
    <property type="molecule type" value="Genomic_DNA"/>
</dbReference>
<evidence type="ECO:0000313" key="3">
    <source>
        <dbReference type="Proteomes" id="UP000472856"/>
    </source>
</evidence>
<dbReference type="Proteomes" id="UP000472856">
    <property type="component" value="Unassembled WGS sequence"/>
</dbReference>
<accession>A0A6M1D8H9</accession>
<evidence type="ECO:0000313" key="2">
    <source>
        <dbReference type="EMBL" id="NGE87721.1"/>
    </source>
</evidence>
<feature type="domain" description="DUF551" evidence="1">
    <location>
        <begin position="240"/>
        <end position="305"/>
    </location>
</feature>
<comment type="caution">
    <text evidence="2">The sequence shown here is derived from an EMBL/GenBank/DDBJ whole genome shotgun (WGS) entry which is preliminary data.</text>
</comment>
<proteinExistence type="predicted"/>
<sequence length="306" mass="34301">MITITKERLLTIQQWRETYGPGSNVVLPAEEAEELARIALASLEQNALSGNSRLIPGEVLSAIREVAKIRADFDDFDGDRRGIGDCLDEAEQELIVTINKYASQLAAEPIATNDVREQQTAVPPVPEIQDDVAQAIENLKQKLVECNRYNYCADAVKGVEDACHAAMLHSAEPASNHEELPLDYLQGQKDGLEWAAQLAEANHPQTGDWLYDDPLELAKAIRKGPDMPEFDGPTPVTPDGWISCSDRMPNDKQYVWCWGKSYGWTECNTFEGYYDWSRNKWWAVTDDGEEPASKVTHWMPLPEPPL</sequence>
<protein>
    <submittedName>
        <fullName evidence="2">DUF551 domain-containing protein</fullName>
    </submittedName>
</protein>
<reference evidence="2 3" key="1">
    <citation type="submission" date="2020-02" db="EMBL/GenBank/DDBJ databases">
        <title>WGS of Carbapenem-Resistant Enterobacteriaceae.</title>
        <authorList>
            <person name="Tokajian S."/>
            <person name="El Chaar M."/>
            <person name="El Khoury M."/>
        </authorList>
    </citation>
    <scope>NUCLEOTIDE SEQUENCE [LARGE SCALE GENOMIC DNA]</scope>
    <source>
        <strain evidence="2 3">ECM_75</strain>
    </source>
</reference>
<dbReference type="Pfam" id="PF04448">
    <property type="entry name" value="DUF551"/>
    <property type="match status" value="1"/>
</dbReference>
<evidence type="ECO:0000259" key="1">
    <source>
        <dbReference type="Pfam" id="PF04448"/>
    </source>
</evidence>
<organism evidence="2 3">
    <name type="scientific">Escherichia coli</name>
    <dbReference type="NCBI Taxonomy" id="562"/>
    <lineage>
        <taxon>Bacteria</taxon>
        <taxon>Pseudomonadati</taxon>
        <taxon>Pseudomonadota</taxon>
        <taxon>Gammaproteobacteria</taxon>
        <taxon>Enterobacterales</taxon>
        <taxon>Enterobacteriaceae</taxon>
        <taxon>Escherichia</taxon>
    </lineage>
</organism>
<dbReference type="AlphaFoldDB" id="A0A6M1D8H9"/>
<name>A0A6M1D8H9_ECOLX</name>
<dbReference type="InterPro" id="IPR007539">
    <property type="entry name" value="DUF551"/>
</dbReference>